<dbReference type="Gene3D" id="3.80.10.10">
    <property type="entry name" value="Ribonuclease Inhibitor"/>
    <property type="match status" value="1"/>
</dbReference>
<protein>
    <recommendedName>
        <fullName evidence="4">F-box domain-containing protein</fullName>
    </recommendedName>
</protein>
<evidence type="ECO:0008006" key="4">
    <source>
        <dbReference type="Google" id="ProtNLM"/>
    </source>
</evidence>
<feature type="compositionally biased region" description="Low complexity" evidence="1">
    <location>
        <begin position="499"/>
        <end position="514"/>
    </location>
</feature>
<feature type="compositionally biased region" description="Basic and acidic residues" evidence="1">
    <location>
        <begin position="571"/>
        <end position="587"/>
    </location>
</feature>
<feature type="compositionally biased region" description="Polar residues" evidence="1">
    <location>
        <begin position="463"/>
        <end position="498"/>
    </location>
</feature>
<proteinExistence type="predicted"/>
<sequence length="587" mass="66217">MSLYDTDEGELIDLNDELIAFETIQVQTEEYPATKQIYTREIDHELEILLNRFLFDSTTSKVSILAYLPSKLLQRVFRHVDLPPLFLVNRHWSKTAIEMFYENVTLDSRSLKTILKYKKTRKLTIPFHCTEKLLVGDIDILLQQLDLDYLKIQGNISNMVLQSITDNQNGLKELSLQGSFITDSCLPLLKKLSLKSLSITFGLISCSTLMDLISLGLQELVLNNLKQTEFIFREIEYSNLQKLSITHSEITNIEVIHITKFLPKLTFVQLDFCLQLSDESIVALTCNCPELTLISLSFCQLSNLSLSAIIQNCKKLRNLIMNGNDKITPDYIQKLCLELDLFSVSLHDCKQILDSFVLYYRESSVLDVECLIKSNIKRLANHDPNAVQKALNTKIEEVVPLDNPLLGHKRHTTGYLKPKIQEKKHASMSMLPRPATPLKSGIPVPRPKSSSTSISETPKVGSRLSTIAQSPVTPSNSTLKVLATPTKTVSRTPISNLNKTPTKTTKPLYTTPTPIRSVTQTNITPVPNARTPQANRTPPTKTPQQQKAASQVPTPTKIATPTRLRPPSVIPREEGKVRPFRKFNPDY</sequence>
<name>A0AAD5UDJ8_9FUNG</name>
<dbReference type="GO" id="GO:0019005">
    <property type="term" value="C:SCF ubiquitin ligase complex"/>
    <property type="evidence" value="ECO:0007669"/>
    <property type="project" value="TreeGrafter"/>
</dbReference>
<accession>A0AAD5UDJ8</accession>
<dbReference type="EMBL" id="JADGKB010000069">
    <property type="protein sequence ID" value="KAJ3255271.1"/>
    <property type="molecule type" value="Genomic_DNA"/>
</dbReference>
<dbReference type="GO" id="GO:0031146">
    <property type="term" value="P:SCF-dependent proteasomal ubiquitin-dependent protein catabolic process"/>
    <property type="evidence" value="ECO:0007669"/>
    <property type="project" value="TreeGrafter"/>
</dbReference>
<dbReference type="SUPFAM" id="SSF52047">
    <property type="entry name" value="RNI-like"/>
    <property type="match status" value="1"/>
</dbReference>
<evidence type="ECO:0000313" key="2">
    <source>
        <dbReference type="EMBL" id="KAJ3255271.1"/>
    </source>
</evidence>
<feature type="compositionally biased region" description="Polar residues" evidence="1">
    <location>
        <begin position="516"/>
        <end position="559"/>
    </location>
</feature>
<dbReference type="InterPro" id="IPR032675">
    <property type="entry name" value="LRR_dom_sf"/>
</dbReference>
<evidence type="ECO:0000313" key="3">
    <source>
        <dbReference type="Proteomes" id="UP001210925"/>
    </source>
</evidence>
<organism evidence="2 3">
    <name type="scientific">Boothiomyces macroporosus</name>
    <dbReference type="NCBI Taxonomy" id="261099"/>
    <lineage>
        <taxon>Eukaryota</taxon>
        <taxon>Fungi</taxon>
        <taxon>Fungi incertae sedis</taxon>
        <taxon>Chytridiomycota</taxon>
        <taxon>Chytridiomycota incertae sedis</taxon>
        <taxon>Chytridiomycetes</taxon>
        <taxon>Rhizophydiales</taxon>
        <taxon>Terramycetaceae</taxon>
        <taxon>Boothiomyces</taxon>
    </lineage>
</organism>
<reference evidence="2" key="1">
    <citation type="submission" date="2020-05" db="EMBL/GenBank/DDBJ databases">
        <title>Phylogenomic resolution of chytrid fungi.</title>
        <authorList>
            <person name="Stajich J.E."/>
            <person name="Amses K."/>
            <person name="Simmons R."/>
            <person name="Seto K."/>
            <person name="Myers J."/>
            <person name="Bonds A."/>
            <person name="Quandt C.A."/>
            <person name="Barry K."/>
            <person name="Liu P."/>
            <person name="Grigoriev I."/>
            <person name="Longcore J.E."/>
            <person name="James T.Y."/>
        </authorList>
    </citation>
    <scope>NUCLEOTIDE SEQUENCE</scope>
    <source>
        <strain evidence="2">PLAUS21</strain>
    </source>
</reference>
<feature type="region of interest" description="Disordered" evidence="1">
    <location>
        <begin position="433"/>
        <end position="587"/>
    </location>
</feature>
<keyword evidence="3" id="KW-1185">Reference proteome</keyword>
<dbReference type="Proteomes" id="UP001210925">
    <property type="component" value="Unassembled WGS sequence"/>
</dbReference>
<evidence type="ECO:0000256" key="1">
    <source>
        <dbReference type="SAM" id="MobiDB-lite"/>
    </source>
</evidence>
<dbReference type="AlphaFoldDB" id="A0AAD5UDJ8"/>
<gene>
    <name evidence="2" type="ORF">HK103_006407</name>
</gene>
<comment type="caution">
    <text evidence="2">The sequence shown here is derived from an EMBL/GenBank/DDBJ whole genome shotgun (WGS) entry which is preliminary data.</text>
</comment>
<dbReference type="PANTHER" id="PTHR13318">
    <property type="entry name" value="PARTNER OF PAIRED, ISOFORM B-RELATED"/>
    <property type="match status" value="1"/>
</dbReference>